<accession>A0AAN7BBW3</accession>
<feature type="region of interest" description="Disordered" evidence="1">
    <location>
        <begin position="1"/>
        <end position="40"/>
    </location>
</feature>
<proteinExistence type="predicted"/>
<name>A0AAN7BBW3_9PEZI</name>
<evidence type="ECO:0000256" key="1">
    <source>
        <dbReference type="SAM" id="MobiDB-lite"/>
    </source>
</evidence>
<sequence>MASSQPAAAAAAAGYHKDEEDEEATNKNRPDRRITLIDTPPTASDELVTELKRHLPFSIPVLRRIQFANKFPGPPGSTEFAHVLWAFYEEEEDEQKHFAAAYVDLSRGPETQCWIYCTLEDSFSDSYYYETTTAPSISGVQDGWVLIPTEEEQQSQADELVLTILRRMWEISSSQQQQQERPDDGGNSGAKQHTVLIGSLHETIRKRLLDLGVKMFKTKNVPAEIDWEFCNKWLFRVEDFPPAVIPTIPGGAGDSNKEILSLPWTNNKNPNKNFTDSSSRTSETTVQLKLKFDKVKKSDIPLIRARTSIDRKPETLLRLPSLVLRRLSFIPSPSPSNNNSREEEEEEKEEDAVAWAFTGLDGTLMTLHVEPAYRGLGLAKLIACKIMKDSLPLYGDDGWGAADVFVANTQSQGVCKSIGGKAWWTLSWAVVDLDSVPGLPTYLGV</sequence>
<feature type="compositionally biased region" description="Basic and acidic residues" evidence="1">
    <location>
        <begin position="24"/>
        <end position="35"/>
    </location>
</feature>
<dbReference type="PANTHER" id="PTHR20958">
    <property type="entry name" value="GLYCINE N-ACYLTRANSFERASE-LIKE PROTEIN"/>
    <property type="match status" value="1"/>
</dbReference>
<dbReference type="Gene3D" id="3.40.630.30">
    <property type="match status" value="1"/>
</dbReference>
<dbReference type="Proteomes" id="UP001301769">
    <property type="component" value="Unassembled WGS sequence"/>
</dbReference>
<reference evidence="2" key="1">
    <citation type="journal article" date="2023" name="Mol. Phylogenet. Evol.">
        <title>Genome-scale phylogeny and comparative genomics of the fungal order Sordariales.</title>
        <authorList>
            <person name="Hensen N."/>
            <person name="Bonometti L."/>
            <person name="Westerberg I."/>
            <person name="Brannstrom I.O."/>
            <person name="Guillou S."/>
            <person name="Cros-Aarteil S."/>
            <person name="Calhoun S."/>
            <person name="Haridas S."/>
            <person name="Kuo A."/>
            <person name="Mondo S."/>
            <person name="Pangilinan J."/>
            <person name="Riley R."/>
            <person name="LaButti K."/>
            <person name="Andreopoulos B."/>
            <person name="Lipzen A."/>
            <person name="Chen C."/>
            <person name="Yan M."/>
            <person name="Daum C."/>
            <person name="Ng V."/>
            <person name="Clum A."/>
            <person name="Steindorff A."/>
            <person name="Ohm R.A."/>
            <person name="Martin F."/>
            <person name="Silar P."/>
            <person name="Natvig D.O."/>
            <person name="Lalanne C."/>
            <person name="Gautier V."/>
            <person name="Ament-Velasquez S.L."/>
            <person name="Kruys A."/>
            <person name="Hutchinson M.I."/>
            <person name="Powell A.J."/>
            <person name="Barry K."/>
            <person name="Miller A.N."/>
            <person name="Grigoriev I.V."/>
            <person name="Debuchy R."/>
            <person name="Gladieux P."/>
            <person name="Hiltunen Thoren M."/>
            <person name="Johannesson H."/>
        </authorList>
    </citation>
    <scope>NUCLEOTIDE SEQUENCE</scope>
    <source>
        <strain evidence="2">PSN293</strain>
    </source>
</reference>
<dbReference type="EMBL" id="MU858045">
    <property type="protein sequence ID" value="KAK4220146.1"/>
    <property type="molecule type" value="Genomic_DNA"/>
</dbReference>
<keyword evidence="3" id="KW-1185">Reference proteome</keyword>
<evidence type="ECO:0008006" key="4">
    <source>
        <dbReference type="Google" id="ProtNLM"/>
    </source>
</evidence>
<evidence type="ECO:0000313" key="3">
    <source>
        <dbReference type="Proteomes" id="UP001301769"/>
    </source>
</evidence>
<dbReference type="AlphaFoldDB" id="A0AAN7BBW3"/>
<protein>
    <recommendedName>
        <fullName evidence="4">N-acetyltransferase domain-containing protein</fullName>
    </recommendedName>
</protein>
<reference evidence="2" key="2">
    <citation type="submission" date="2023-05" db="EMBL/GenBank/DDBJ databases">
        <authorList>
            <consortium name="Lawrence Berkeley National Laboratory"/>
            <person name="Steindorff A."/>
            <person name="Hensen N."/>
            <person name="Bonometti L."/>
            <person name="Westerberg I."/>
            <person name="Brannstrom I.O."/>
            <person name="Guillou S."/>
            <person name="Cros-Aarteil S."/>
            <person name="Calhoun S."/>
            <person name="Haridas S."/>
            <person name="Kuo A."/>
            <person name="Mondo S."/>
            <person name="Pangilinan J."/>
            <person name="Riley R."/>
            <person name="Labutti K."/>
            <person name="Andreopoulos B."/>
            <person name="Lipzen A."/>
            <person name="Chen C."/>
            <person name="Yanf M."/>
            <person name="Daum C."/>
            <person name="Ng V."/>
            <person name="Clum A."/>
            <person name="Ohm R."/>
            <person name="Martin F."/>
            <person name="Silar P."/>
            <person name="Natvig D."/>
            <person name="Lalanne C."/>
            <person name="Gautier V."/>
            <person name="Ament-Velasquez S.L."/>
            <person name="Kruys A."/>
            <person name="Hutchinson M.I."/>
            <person name="Powell A.J."/>
            <person name="Barry K."/>
            <person name="Miller A.N."/>
            <person name="Grigoriev I.V."/>
            <person name="Debuchy R."/>
            <person name="Gladieux P."/>
            <person name="Thoren M.H."/>
            <person name="Johannesson H."/>
        </authorList>
    </citation>
    <scope>NUCLEOTIDE SEQUENCE</scope>
    <source>
        <strain evidence="2">PSN293</strain>
    </source>
</reference>
<dbReference type="InterPro" id="IPR053225">
    <property type="entry name" value="Acyl-CoA_N-acyltransferase"/>
</dbReference>
<evidence type="ECO:0000313" key="2">
    <source>
        <dbReference type="EMBL" id="KAK4220146.1"/>
    </source>
</evidence>
<dbReference type="SUPFAM" id="SSF55729">
    <property type="entry name" value="Acyl-CoA N-acyltransferases (Nat)"/>
    <property type="match status" value="1"/>
</dbReference>
<gene>
    <name evidence="2" type="ORF">QBC37DRAFT_407962</name>
</gene>
<dbReference type="InterPro" id="IPR016181">
    <property type="entry name" value="Acyl_CoA_acyltransferase"/>
</dbReference>
<organism evidence="2 3">
    <name type="scientific">Rhypophila decipiens</name>
    <dbReference type="NCBI Taxonomy" id="261697"/>
    <lineage>
        <taxon>Eukaryota</taxon>
        <taxon>Fungi</taxon>
        <taxon>Dikarya</taxon>
        <taxon>Ascomycota</taxon>
        <taxon>Pezizomycotina</taxon>
        <taxon>Sordariomycetes</taxon>
        <taxon>Sordariomycetidae</taxon>
        <taxon>Sordariales</taxon>
        <taxon>Naviculisporaceae</taxon>
        <taxon>Rhypophila</taxon>
    </lineage>
</organism>
<dbReference type="PANTHER" id="PTHR20958:SF6">
    <property type="entry name" value="GLYCINE N-ACYLTRANSFERASE-LIKE PROTEIN"/>
    <property type="match status" value="1"/>
</dbReference>
<comment type="caution">
    <text evidence="2">The sequence shown here is derived from an EMBL/GenBank/DDBJ whole genome shotgun (WGS) entry which is preliminary data.</text>
</comment>